<reference evidence="2 3" key="1">
    <citation type="journal article" date="2012" name="BMC Genomics">
        <title>Sequencing the genome of Marssonina brunnea reveals fungus-poplar co-evolution.</title>
        <authorList>
            <person name="Zhu S."/>
            <person name="Cao Y.-Z."/>
            <person name="Jiang C."/>
            <person name="Tan B.-Y."/>
            <person name="Wang Z."/>
            <person name="Feng S."/>
            <person name="Zhang L."/>
            <person name="Su X.-H."/>
            <person name="Brejova B."/>
            <person name="Vinar T."/>
            <person name="Xu M."/>
            <person name="Wang M.-X."/>
            <person name="Zhang S.-G."/>
            <person name="Huang M.-R."/>
            <person name="Wu R."/>
            <person name="Zhou Y."/>
        </authorList>
    </citation>
    <scope>NUCLEOTIDE SEQUENCE [LARGE SCALE GENOMIC DNA]</scope>
    <source>
        <strain evidence="2 3">MB_m1</strain>
    </source>
</reference>
<organism evidence="2 3">
    <name type="scientific">Marssonina brunnea f. sp. multigermtubi (strain MB_m1)</name>
    <name type="common">Marssonina leaf spot fungus</name>
    <dbReference type="NCBI Taxonomy" id="1072389"/>
    <lineage>
        <taxon>Eukaryota</taxon>
        <taxon>Fungi</taxon>
        <taxon>Dikarya</taxon>
        <taxon>Ascomycota</taxon>
        <taxon>Pezizomycotina</taxon>
        <taxon>Leotiomycetes</taxon>
        <taxon>Helotiales</taxon>
        <taxon>Drepanopezizaceae</taxon>
        <taxon>Drepanopeziza</taxon>
    </lineage>
</organism>
<feature type="compositionally biased region" description="Basic and acidic residues" evidence="1">
    <location>
        <begin position="153"/>
        <end position="163"/>
    </location>
</feature>
<evidence type="ECO:0000313" key="3">
    <source>
        <dbReference type="Proteomes" id="UP000006753"/>
    </source>
</evidence>
<sequence length="205" mass="22293">MRPPLRILPRAIYRVPQHPLLHSRQRHHQAHAHAHTELWSPSVSTLFRAAASPGGPFPTKGAGRFDQVFRNYSVAAQQAVLDSEAAALHTEVMLPNIGLMARVFRRVPAQTTASRSVPARGLSGTSRASKWEGRKPEENTVREGDTHNVQQDATREGKAERANPGENASRGTSEKAGGSVEKAKSEFPEAPDAAIGMQDERGGKE</sequence>
<dbReference type="RefSeq" id="XP_007288372.1">
    <property type="nucleotide sequence ID" value="XM_007288310.1"/>
</dbReference>
<dbReference type="InParanoid" id="K1WUL3"/>
<evidence type="ECO:0000256" key="1">
    <source>
        <dbReference type="SAM" id="MobiDB-lite"/>
    </source>
</evidence>
<dbReference type="GeneID" id="18756418"/>
<name>K1WUL3_MARBU</name>
<feature type="region of interest" description="Disordered" evidence="1">
    <location>
        <begin position="110"/>
        <end position="205"/>
    </location>
</feature>
<gene>
    <name evidence="2" type="ORF">MBM_00483</name>
</gene>
<dbReference type="eggNOG" id="ENOG502SWY5">
    <property type="taxonomic scope" value="Eukaryota"/>
</dbReference>
<evidence type="ECO:0000313" key="2">
    <source>
        <dbReference type="EMBL" id="EKD21370.1"/>
    </source>
</evidence>
<protein>
    <submittedName>
        <fullName evidence="2">Uncharacterized protein</fullName>
    </submittedName>
</protein>
<proteinExistence type="predicted"/>
<dbReference type="Proteomes" id="UP000006753">
    <property type="component" value="Unassembled WGS sequence"/>
</dbReference>
<dbReference type="AlphaFoldDB" id="K1WUL3"/>
<dbReference type="KEGG" id="mbe:MBM_00483"/>
<dbReference type="OrthoDB" id="3945172at2759"/>
<accession>K1WUL3</accession>
<feature type="compositionally biased region" description="Basic and acidic residues" evidence="1">
    <location>
        <begin position="129"/>
        <end position="146"/>
    </location>
</feature>
<dbReference type="EMBL" id="JH921428">
    <property type="protein sequence ID" value="EKD21370.1"/>
    <property type="molecule type" value="Genomic_DNA"/>
</dbReference>
<keyword evidence="3" id="KW-1185">Reference proteome</keyword>
<dbReference type="HOGENOM" id="CLU_1337756_0_0_1"/>